<organism evidence="4 5">
    <name type="scientific">Altericroceibacterium indicum</name>
    <dbReference type="NCBI Taxonomy" id="374177"/>
    <lineage>
        <taxon>Bacteria</taxon>
        <taxon>Pseudomonadati</taxon>
        <taxon>Pseudomonadota</taxon>
        <taxon>Alphaproteobacteria</taxon>
        <taxon>Sphingomonadales</taxon>
        <taxon>Erythrobacteraceae</taxon>
        <taxon>Altericroceibacterium</taxon>
    </lineage>
</organism>
<dbReference type="InterPro" id="IPR042047">
    <property type="entry name" value="SleB_dom1"/>
</dbReference>
<gene>
    <name evidence="4" type="ORF">GRI39_10455</name>
</gene>
<feature type="region of interest" description="Disordered" evidence="1">
    <location>
        <begin position="32"/>
        <end position="52"/>
    </location>
</feature>
<evidence type="ECO:0000259" key="3">
    <source>
        <dbReference type="Pfam" id="PF07486"/>
    </source>
</evidence>
<feature type="domain" description="Cell wall hydrolase SleB" evidence="3">
    <location>
        <begin position="125"/>
        <end position="229"/>
    </location>
</feature>
<dbReference type="Proteomes" id="UP000460561">
    <property type="component" value="Unassembled WGS sequence"/>
</dbReference>
<proteinExistence type="predicted"/>
<feature type="signal peptide" evidence="2">
    <location>
        <begin position="1"/>
        <end position="23"/>
    </location>
</feature>
<name>A0A845AAT1_9SPHN</name>
<dbReference type="OrthoDB" id="9785345at2"/>
<keyword evidence="5" id="KW-1185">Reference proteome</keyword>
<dbReference type="EMBL" id="WTYQ01000003">
    <property type="protein sequence ID" value="MXP26459.1"/>
    <property type="molecule type" value="Genomic_DNA"/>
</dbReference>
<protein>
    <submittedName>
        <fullName evidence="4">Cell wall hydrolase</fullName>
    </submittedName>
</protein>
<accession>A0A845AAT1</accession>
<sequence length="230" mass="25134">MSRFNYKTAAIAAVIMLFITVFAVQGSGALAQNSASATNPSDEAGQTQDDAAQSDVRFVAQEVVQPLPQDAPDSSFAADAPTGEIALPEHSASTLRQLVSTVPTQANLSREMYCLAGAVYFEARGEPLDGQLAVAQVIVNRAESDEFPDDYCGVVTQRKQFSFVRGGHIPAVNRSSAAWKRAKAIAKIAHQELWESKASDALYFHAKYVRPRWANRKVTLATIDRHIFYR</sequence>
<keyword evidence="2" id="KW-0732">Signal</keyword>
<feature type="chain" id="PRO_5032834202" evidence="2">
    <location>
        <begin position="24"/>
        <end position="230"/>
    </location>
</feature>
<dbReference type="GO" id="GO:0016787">
    <property type="term" value="F:hydrolase activity"/>
    <property type="evidence" value="ECO:0007669"/>
    <property type="project" value="UniProtKB-KW"/>
</dbReference>
<comment type="caution">
    <text evidence="4">The sequence shown here is derived from an EMBL/GenBank/DDBJ whole genome shotgun (WGS) entry which is preliminary data.</text>
</comment>
<dbReference type="Pfam" id="PF07486">
    <property type="entry name" value="Hydrolase_2"/>
    <property type="match status" value="1"/>
</dbReference>
<feature type="compositionally biased region" description="Polar residues" evidence="1">
    <location>
        <begin position="32"/>
        <end position="51"/>
    </location>
</feature>
<evidence type="ECO:0000313" key="5">
    <source>
        <dbReference type="Proteomes" id="UP000460561"/>
    </source>
</evidence>
<dbReference type="RefSeq" id="WP_160739630.1">
    <property type="nucleotide sequence ID" value="NZ_WTYQ01000003.1"/>
</dbReference>
<keyword evidence="4" id="KW-0378">Hydrolase</keyword>
<evidence type="ECO:0000313" key="4">
    <source>
        <dbReference type="EMBL" id="MXP26459.1"/>
    </source>
</evidence>
<dbReference type="Gene3D" id="1.10.10.2520">
    <property type="entry name" value="Cell wall hydrolase SleB, domain 1"/>
    <property type="match status" value="1"/>
</dbReference>
<dbReference type="AlphaFoldDB" id="A0A845AAT1"/>
<reference evidence="4 5" key="1">
    <citation type="submission" date="2019-12" db="EMBL/GenBank/DDBJ databases">
        <title>Genomic-based taxomic classification of the family Erythrobacteraceae.</title>
        <authorList>
            <person name="Xu L."/>
        </authorList>
    </citation>
    <scope>NUCLEOTIDE SEQUENCE [LARGE SCALE GENOMIC DNA]</scope>
    <source>
        <strain evidence="4 5">DSM 18604</strain>
    </source>
</reference>
<evidence type="ECO:0000256" key="1">
    <source>
        <dbReference type="SAM" id="MobiDB-lite"/>
    </source>
</evidence>
<dbReference type="InterPro" id="IPR011105">
    <property type="entry name" value="Cell_wall_hydrolase_SleB"/>
</dbReference>
<evidence type="ECO:0000256" key="2">
    <source>
        <dbReference type="SAM" id="SignalP"/>
    </source>
</evidence>